<reference evidence="1" key="1">
    <citation type="submission" date="2021-06" db="EMBL/GenBank/DDBJ databases">
        <authorList>
            <person name="Kallberg Y."/>
            <person name="Tangrot J."/>
            <person name="Rosling A."/>
        </authorList>
    </citation>
    <scope>NUCLEOTIDE SEQUENCE</scope>
    <source>
        <strain evidence="1">28 12/20/2015</strain>
    </source>
</reference>
<keyword evidence="2" id="KW-1185">Reference proteome</keyword>
<gene>
    <name evidence="1" type="ORF">SPELUC_LOCUS15659</name>
</gene>
<dbReference type="Proteomes" id="UP000789366">
    <property type="component" value="Unassembled WGS sequence"/>
</dbReference>
<comment type="caution">
    <text evidence="1">The sequence shown here is derived from an EMBL/GenBank/DDBJ whole genome shotgun (WGS) entry which is preliminary data.</text>
</comment>
<proteinExistence type="predicted"/>
<name>A0ACA9QYE0_9GLOM</name>
<evidence type="ECO:0000313" key="2">
    <source>
        <dbReference type="Proteomes" id="UP000789366"/>
    </source>
</evidence>
<feature type="non-terminal residue" evidence="1">
    <location>
        <position position="1"/>
    </location>
</feature>
<protein>
    <submittedName>
        <fullName evidence="1">11759_t:CDS:1</fullName>
    </submittedName>
</protein>
<organism evidence="1 2">
    <name type="scientific">Cetraspora pellucida</name>
    <dbReference type="NCBI Taxonomy" id="1433469"/>
    <lineage>
        <taxon>Eukaryota</taxon>
        <taxon>Fungi</taxon>
        <taxon>Fungi incertae sedis</taxon>
        <taxon>Mucoromycota</taxon>
        <taxon>Glomeromycotina</taxon>
        <taxon>Glomeromycetes</taxon>
        <taxon>Diversisporales</taxon>
        <taxon>Gigasporaceae</taxon>
        <taxon>Cetraspora</taxon>
    </lineage>
</organism>
<evidence type="ECO:0000313" key="1">
    <source>
        <dbReference type="EMBL" id="CAG8769059.1"/>
    </source>
</evidence>
<sequence length="165" mass="18588">ESVPNCPLTQSDHEKLQKYIIQFSSANAATSFYTILNFCNKTVKTNLDFSSIKSDLKDNNVIQDISFGKFYASIGYFEPSNVANLMTLDGILRVERDTMLKTATNHTSCLSIRRNPNPNLDRIDQKYFPLDGIYTCPSSAGTRVKVYIVDTGIKIDHEEFEGRAT</sequence>
<accession>A0ACA9QYE0</accession>
<dbReference type="EMBL" id="CAJVPW010052899">
    <property type="protein sequence ID" value="CAG8769059.1"/>
    <property type="molecule type" value="Genomic_DNA"/>
</dbReference>
<feature type="non-terminal residue" evidence="1">
    <location>
        <position position="165"/>
    </location>
</feature>